<dbReference type="GO" id="GO:0004674">
    <property type="term" value="F:protein serine/threonine kinase activity"/>
    <property type="evidence" value="ECO:0007669"/>
    <property type="project" value="UniProtKB-KW"/>
</dbReference>
<dbReference type="Gene3D" id="1.10.510.10">
    <property type="entry name" value="Transferase(Phosphotransferase) domain 1"/>
    <property type="match status" value="1"/>
</dbReference>
<dbReference type="Gene3D" id="3.30.200.20">
    <property type="entry name" value="Phosphorylase Kinase, domain 1"/>
    <property type="match status" value="1"/>
</dbReference>
<dbReference type="GO" id="GO:0005524">
    <property type="term" value="F:ATP binding"/>
    <property type="evidence" value="ECO:0007669"/>
    <property type="project" value="UniProtKB-UniRule"/>
</dbReference>
<reference evidence="14" key="2">
    <citation type="submission" date="2021-12" db="EMBL/GenBank/DDBJ databases">
        <title>Resequencing data analysis of finger millet.</title>
        <authorList>
            <person name="Hatakeyama M."/>
            <person name="Aluri S."/>
            <person name="Balachadran M.T."/>
            <person name="Sivarajan S.R."/>
            <person name="Poveda L."/>
            <person name="Shimizu-Inatsugi R."/>
            <person name="Schlapbach R."/>
            <person name="Sreeman S.M."/>
            <person name="Shimizu K.K."/>
        </authorList>
    </citation>
    <scope>NUCLEOTIDE SEQUENCE</scope>
</reference>
<proteinExistence type="inferred from homology"/>
<evidence type="ECO:0000259" key="13">
    <source>
        <dbReference type="PROSITE" id="PS50011"/>
    </source>
</evidence>
<sequence length="444" mass="49633">MLLKTIQIPLLAVGDTSLIIISALAGTLIGLIVLAAVAVYSYSKRIDHAEDEGVLNESIPQIINGRLITTNNRTSAIKFMKTKRDDWWITPFQDLDYDDLAITQELQEENLVGRGGSGNVYRVTYTNRYNGSTGTVAIKQIQNARRLNEKLEREFKSEAYILGNIRHNNIVKLQCCISTAESMLLVYDYMDNGSLDNWLHGHVLFAGHSMSVTCAPLDWPTRLRVSVGAAQGLYYMHHECSPPIIHRDVKTSNILLDSEFRAKVADFGLARMLVQTGESETMSAVAGSFGYMAPEYAYTKKVNAKVDVYSFGIVLLELTTGKRAYDGGEHGCLAQWAWHHYRSGGSIPDATDKCIRYAGYPGEIDTVFRLAVQCTSNSPSSRPTMKDVLRILLRCSQQTDQKTREERAMEHEAARLFLPQRGSRGRWFSHGIACRSSSMSLQVE</sequence>
<gene>
    <name evidence="14" type="primary">gb00356</name>
    <name evidence="14" type="ORF">PR202_gb00356</name>
</gene>
<evidence type="ECO:0000256" key="3">
    <source>
        <dbReference type="ARBA" id="ARBA00022679"/>
    </source>
</evidence>
<feature type="binding site" evidence="10">
    <location>
        <position position="139"/>
    </location>
    <ligand>
        <name>ATP</name>
        <dbReference type="ChEBI" id="CHEBI:30616"/>
    </ligand>
</feature>
<dbReference type="InterPro" id="IPR017441">
    <property type="entry name" value="Protein_kinase_ATP_BS"/>
</dbReference>
<protein>
    <recommendedName>
        <fullName evidence="13">Protein kinase domain-containing protein</fullName>
    </recommendedName>
</protein>
<dbReference type="Pfam" id="PF07714">
    <property type="entry name" value="PK_Tyr_Ser-Thr"/>
    <property type="match status" value="1"/>
</dbReference>
<name>A0AAV5DTU7_ELECO</name>
<evidence type="ECO:0000256" key="7">
    <source>
        <dbReference type="ARBA" id="ARBA00022840"/>
    </source>
</evidence>
<keyword evidence="4" id="KW-0677">Repeat</keyword>
<evidence type="ECO:0000256" key="8">
    <source>
        <dbReference type="ARBA" id="ARBA00023170"/>
    </source>
</evidence>
<evidence type="ECO:0000313" key="14">
    <source>
        <dbReference type="EMBL" id="GJN13631.1"/>
    </source>
</evidence>
<keyword evidence="15" id="KW-1185">Reference proteome</keyword>
<dbReference type="InterPro" id="IPR050647">
    <property type="entry name" value="Plant_LRR-RLKs"/>
</dbReference>
<keyword evidence="3" id="KW-0808">Transferase</keyword>
<evidence type="ECO:0000256" key="10">
    <source>
        <dbReference type="PROSITE-ProRule" id="PRU10141"/>
    </source>
</evidence>
<reference evidence="14" key="1">
    <citation type="journal article" date="2018" name="DNA Res.">
        <title>Multiple hybrid de novo genome assembly of finger millet, an orphan allotetraploid crop.</title>
        <authorList>
            <person name="Hatakeyama M."/>
            <person name="Aluri S."/>
            <person name="Balachadran M.T."/>
            <person name="Sivarajan S.R."/>
            <person name="Patrignani A."/>
            <person name="Gruter S."/>
            <person name="Poveda L."/>
            <person name="Shimizu-Inatsugi R."/>
            <person name="Baeten J."/>
            <person name="Francoijs K.J."/>
            <person name="Nataraja K.N."/>
            <person name="Reddy Y.A.N."/>
            <person name="Phadnis S."/>
            <person name="Ravikumar R.L."/>
            <person name="Schlapbach R."/>
            <person name="Sreeman S.M."/>
            <person name="Shimizu K.K."/>
        </authorList>
    </citation>
    <scope>NUCLEOTIDE SEQUENCE</scope>
</reference>
<dbReference type="GO" id="GO:0033612">
    <property type="term" value="F:receptor serine/threonine kinase binding"/>
    <property type="evidence" value="ECO:0007669"/>
    <property type="project" value="TreeGrafter"/>
</dbReference>
<dbReference type="CDD" id="cd14066">
    <property type="entry name" value="STKc_IRAK"/>
    <property type="match status" value="1"/>
</dbReference>
<evidence type="ECO:0000256" key="1">
    <source>
        <dbReference type="ARBA" id="ARBA00022527"/>
    </source>
</evidence>
<keyword evidence="2" id="KW-0433">Leucine-rich repeat</keyword>
<dbReference type="FunFam" id="1.10.510.10:FF:000714">
    <property type="entry name" value="Kinase family with leucine-rich repeat domain-containing protein"/>
    <property type="match status" value="1"/>
</dbReference>
<evidence type="ECO:0000256" key="6">
    <source>
        <dbReference type="ARBA" id="ARBA00022777"/>
    </source>
</evidence>
<evidence type="ECO:0000256" key="11">
    <source>
        <dbReference type="RuleBase" id="RU000304"/>
    </source>
</evidence>
<comment type="similarity">
    <text evidence="11">Belongs to the protein kinase superfamily.</text>
</comment>
<comment type="caution">
    <text evidence="14">The sequence shown here is derived from an EMBL/GenBank/DDBJ whole genome shotgun (WGS) entry which is preliminary data.</text>
</comment>
<dbReference type="EMBL" id="BQKI01000071">
    <property type="protein sequence ID" value="GJN13631.1"/>
    <property type="molecule type" value="Genomic_DNA"/>
</dbReference>
<feature type="domain" description="Protein kinase" evidence="13">
    <location>
        <begin position="106"/>
        <end position="393"/>
    </location>
</feature>
<evidence type="ECO:0000256" key="2">
    <source>
        <dbReference type="ARBA" id="ARBA00022614"/>
    </source>
</evidence>
<evidence type="ECO:0000256" key="5">
    <source>
        <dbReference type="ARBA" id="ARBA00022741"/>
    </source>
</evidence>
<dbReference type="AlphaFoldDB" id="A0AAV5DTU7"/>
<dbReference type="InterPro" id="IPR011009">
    <property type="entry name" value="Kinase-like_dom_sf"/>
</dbReference>
<evidence type="ECO:0000313" key="15">
    <source>
        <dbReference type="Proteomes" id="UP001054889"/>
    </source>
</evidence>
<keyword evidence="5 10" id="KW-0547">Nucleotide-binding</keyword>
<dbReference type="PANTHER" id="PTHR48056">
    <property type="entry name" value="LRR RECEPTOR-LIKE SERINE/THREONINE-PROTEIN KINASE-RELATED"/>
    <property type="match status" value="1"/>
</dbReference>
<keyword evidence="7 10" id="KW-0067">ATP-binding</keyword>
<keyword evidence="1 11" id="KW-0723">Serine/threonine-protein kinase</keyword>
<keyword evidence="12" id="KW-0812">Transmembrane</keyword>
<keyword evidence="12" id="KW-0472">Membrane</keyword>
<dbReference type="PROSITE" id="PS00108">
    <property type="entry name" value="PROTEIN_KINASE_ST"/>
    <property type="match status" value="1"/>
</dbReference>
<dbReference type="Proteomes" id="UP001054889">
    <property type="component" value="Unassembled WGS sequence"/>
</dbReference>
<keyword evidence="8" id="KW-0675">Receptor</keyword>
<dbReference type="PROSITE" id="PS50011">
    <property type="entry name" value="PROTEIN_KINASE_DOM"/>
    <property type="match status" value="1"/>
</dbReference>
<dbReference type="InterPro" id="IPR008271">
    <property type="entry name" value="Ser/Thr_kinase_AS"/>
</dbReference>
<accession>A0AAV5DTU7</accession>
<dbReference type="PANTHER" id="PTHR48056:SF29">
    <property type="entry name" value="RECEPTOR-LIKE PROTEIN KINASE HSL1"/>
    <property type="match status" value="1"/>
</dbReference>
<evidence type="ECO:0000256" key="9">
    <source>
        <dbReference type="ARBA" id="ARBA00023180"/>
    </source>
</evidence>
<dbReference type="InterPro" id="IPR000719">
    <property type="entry name" value="Prot_kinase_dom"/>
</dbReference>
<dbReference type="InterPro" id="IPR001245">
    <property type="entry name" value="Ser-Thr/Tyr_kinase_cat_dom"/>
</dbReference>
<keyword evidence="6" id="KW-0418">Kinase</keyword>
<dbReference type="SMART" id="SM00220">
    <property type="entry name" value="S_TKc"/>
    <property type="match status" value="1"/>
</dbReference>
<feature type="transmembrane region" description="Helical" evidence="12">
    <location>
        <begin position="18"/>
        <end position="40"/>
    </location>
</feature>
<organism evidence="14 15">
    <name type="scientific">Eleusine coracana subsp. coracana</name>
    <dbReference type="NCBI Taxonomy" id="191504"/>
    <lineage>
        <taxon>Eukaryota</taxon>
        <taxon>Viridiplantae</taxon>
        <taxon>Streptophyta</taxon>
        <taxon>Embryophyta</taxon>
        <taxon>Tracheophyta</taxon>
        <taxon>Spermatophyta</taxon>
        <taxon>Magnoliopsida</taxon>
        <taxon>Liliopsida</taxon>
        <taxon>Poales</taxon>
        <taxon>Poaceae</taxon>
        <taxon>PACMAD clade</taxon>
        <taxon>Chloridoideae</taxon>
        <taxon>Cynodonteae</taxon>
        <taxon>Eleusininae</taxon>
        <taxon>Eleusine</taxon>
    </lineage>
</organism>
<keyword evidence="12" id="KW-1133">Transmembrane helix</keyword>
<dbReference type="PROSITE" id="PS00107">
    <property type="entry name" value="PROTEIN_KINASE_ATP"/>
    <property type="match status" value="1"/>
</dbReference>
<evidence type="ECO:0000256" key="4">
    <source>
        <dbReference type="ARBA" id="ARBA00022737"/>
    </source>
</evidence>
<evidence type="ECO:0000256" key="12">
    <source>
        <dbReference type="SAM" id="Phobius"/>
    </source>
</evidence>
<dbReference type="SUPFAM" id="SSF56112">
    <property type="entry name" value="Protein kinase-like (PK-like)"/>
    <property type="match status" value="1"/>
</dbReference>
<keyword evidence="9" id="KW-0325">Glycoprotein</keyword>